<proteinExistence type="inferred from homology"/>
<dbReference type="Proteomes" id="UP001066276">
    <property type="component" value="Chromosome 3_1"/>
</dbReference>
<dbReference type="GO" id="GO:0016787">
    <property type="term" value="F:hydrolase activity"/>
    <property type="evidence" value="ECO:0007669"/>
    <property type="project" value="UniProtKB-KW"/>
</dbReference>
<evidence type="ECO:0000256" key="2">
    <source>
        <dbReference type="ARBA" id="ARBA00009262"/>
    </source>
</evidence>
<dbReference type="GO" id="GO:0008270">
    <property type="term" value="F:zinc ion binding"/>
    <property type="evidence" value="ECO:0007669"/>
    <property type="project" value="UniProtKB-KW"/>
</dbReference>
<evidence type="ECO:0000256" key="15">
    <source>
        <dbReference type="SAM" id="MobiDB-lite"/>
    </source>
</evidence>
<keyword evidence="4 14" id="KW-0540">Nuclease</keyword>
<dbReference type="InterPro" id="IPR047139">
    <property type="entry name" value="ANKZ1/VMS1"/>
</dbReference>
<evidence type="ECO:0000256" key="13">
    <source>
        <dbReference type="PROSITE-ProRule" id="PRU00023"/>
    </source>
</evidence>
<dbReference type="AlphaFoldDB" id="A0AAV7U4A5"/>
<reference evidence="17" key="1">
    <citation type="journal article" date="2022" name="bioRxiv">
        <title>Sequencing and chromosome-scale assembly of the giantPleurodeles waltlgenome.</title>
        <authorList>
            <person name="Brown T."/>
            <person name="Elewa A."/>
            <person name="Iarovenko S."/>
            <person name="Subramanian E."/>
            <person name="Araus A.J."/>
            <person name="Petzold A."/>
            <person name="Susuki M."/>
            <person name="Suzuki K.-i.T."/>
            <person name="Hayashi T."/>
            <person name="Toyoda A."/>
            <person name="Oliveira C."/>
            <person name="Osipova E."/>
            <person name="Leigh N.D."/>
            <person name="Simon A."/>
            <person name="Yun M.H."/>
        </authorList>
    </citation>
    <scope>NUCLEOTIDE SEQUENCE</scope>
    <source>
        <strain evidence="17">20211129_DDA</strain>
        <tissue evidence="17">Liver</tissue>
    </source>
</reference>
<gene>
    <name evidence="17" type="ORF">NDU88_000415</name>
</gene>
<feature type="compositionally biased region" description="Basic and acidic residues" evidence="15">
    <location>
        <begin position="477"/>
        <end position="487"/>
    </location>
</feature>
<sequence length="847" mass="94205">MPRDAQSGDTCPRQSVSGRTGSGNGPWLSAGKRTAGSGGCGSVWQQLAQMESRSLFELPLGTPLLDGLSLVNASARNDYPDSEGNTREPALNERKGVTVIPEVSDRMFCSTCQCAFESREEQMEHYKLDWHRFNLKRRIVGGSTITAEEFEDRTNAGDLSSISGSDSDSSSEDEKTEVVGKNEVEASSTQMDLMKQKQRRQGPSNRFLFRNSEGQLLAVYQCVLGPAKERTMDASDLVQSLKSLQAKPCWVILMAGGGHFAGAVFRGNEVLEHKTFHRYTVRAKRGTSQGLRDGQSRSNMPKSAGASLRRYNEAALLKDVQDLLESWSLHLQNARAIFLRAPSHNKTIFFSKKNAPFQKNDPRVYNVPFVTRRATFKEVQRVHTMLSMLQVYGKDTLVTDITSPQKKEWKKVKKPPAEEPPSGGTGTSSLPSEEEDEDVMEREMDMVEVTIGTLDLREFEVMPKRNHKKKKKSGRKSARDSSAKETEDSIAVTDRQTLVSAPTLVKGPELEPGCRRQPKAPKDHSTLLEADEASYQLRNDLFTACKAGDADLLQRLLREVLGCTTGIRTQGQTDVPAISDLSASITNQATPQKMPTLTNNNTGVNTTQVESEPEILKSSSVVDQLDCCAGAEDERPHTQALVSTDNTHLSHLVNERIDTGGFTLLHVAAAAGQSSIMTILMDAGWDPALRDNSGQTPFSVSTDKLTRNAFRKYRAEHPEKFNYIKAQIPEPLTAELEAKKEEKKRAQKLLKKQREKAEKEDKKRKEEEEAEKKRFAALSDREKRALAAERRLAAQLSSTGATITNTRRCWQCGETLMGKVPFEYMEFSFCSTRCLQEHRKASRAAKS</sequence>
<dbReference type="InterPro" id="IPR041175">
    <property type="entry name" value="VLRF1/Vms1"/>
</dbReference>
<dbReference type="InterPro" id="IPR041540">
    <property type="entry name" value="VATC"/>
</dbReference>
<feature type="compositionally biased region" description="Basic residues" evidence="15">
    <location>
        <begin position="464"/>
        <end position="476"/>
    </location>
</feature>
<dbReference type="PROSITE" id="PS52044">
    <property type="entry name" value="VLRF1"/>
    <property type="match status" value="1"/>
</dbReference>
<feature type="region of interest" description="Disordered" evidence="15">
    <location>
        <begin position="404"/>
        <end position="439"/>
    </location>
</feature>
<keyword evidence="12" id="KW-0175">Coiled coil</keyword>
<feature type="compositionally biased region" description="Basic and acidic residues" evidence="15">
    <location>
        <begin position="172"/>
        <end position="184"/>
    </location>
</feature>
<dbReference type="EMBL" id="JANPWB010000005">
    <property type="protein sequence ID" value="KAJ1183598.1"/>
    <property type="molecule type" value="Genomic_DNA"/>
</dbReference>
<feature type="repeat" description="ANK" evidence="13">
    <location>
        <begin position="660"/>
        <end position="692"/>
    </location>
</feature>
<feature type="domain" description="VLRF1" evidence="16">
    <location>
        <begin position="246"/>
        <end position="389"/>
    </location>
</feature>
<dbReference type="Pfam" id="PF18716">
    <property type="entry name" value="VATC"/>
    <property type="match status" value="1"/>
</dbReference>
<feature type="region of interest" description="Disordered" evidence="15">
    <location>
        <begin position="745"/>
        <end position="775"/>
    </location>
</feature>
<comment type="domain">
    <text evidence="14">The VLRF1 domain mediates binding to the 60S ribosomal subunit.</text>
</comment>
<evidence type="ECO:0000256" key="4">
    <source>
        <dbReference type="ARBA" id="ARBA00022722"/>
    </source>
</evidence>
<accession>A0AAV7U4A5</accession>
<evidence type="ECO:0000313" key="17">
    <source>
        <dbReference type="EMBL" id="KAJ1183598.1"/>
    </source>
</evidence>
<keyword evidence="8" id="KW-0863">Zinc-finger</keyword>
<feature type="region of interest" description="Disordered" evidence="15">
    <location>
        <begin position="156"/>
        <end position="203"/>
    </location>
</feature>
<evidence type="ECO:0000256" key="9">
    <source>
        <dbReference type="ARBA" id="ARBA00022801"/>
    </source>
</evidence>
<evidence type="ECO:0000256" key="11">
    <source>
        <dbReference type="ARBA" id="ARBA00023043"/>
    </source>
</evidence>
<feature type="compositionally biased region" description="Polar residues" evidence="15">
    <location>
        <begin position="286"/>
        <end position="301"/>
    </location>
</feature>
<keyword evidence="10" id="KW-0862">Zinc</keyword>
<feature type="active site" evidence="14">
    <location>
        <position position="289"/>
    </location>
</feature>
<keyword evidence="9 14" id="KW-0378">Hydrolase</keyword>
<keyword evidence="5" id="KW-0479">Metal-binding</keyword>
<feature type="compositionally biased region" description="Basic and acidic residues" evidence="15">
    <location>
        <begin position="755"/>
        <end position="775"/>
    </location>
</feature>
<evidence type="ECO:0000256" key="12">
    <source>
        <dbReference type="ARBA" id="ARBA00023054"/>
    </source>
</evidence>
<feature type="compositionally biased region" description="Basic residues" evidence="15">
    <location>
        <begin position="745"/>
        <end position="754"/>
    </location>
</feature>
<dbReference type="InterPro" id="IPR002110">
    <property type="entry name" value="Ankyrin_rpt"/>
</dbReference>
<evidence type="ECO:0000313" key="18">
    <source>
        <dbReference type="Proteomes" id="UP001066276"/>
    </source>
</evidence>
<evidence type="ECO:0000256" key="6">
    <source>
        <dbReference type="ARBA" id="ARBA00022737"/>
    </source>
</evidence>
<name>A0AAV7U4A5_PLEWA</name>
<evidence type="ECO:0000259" key="16">
    <source>
        <dbReference type="PROSITE" id="PS52044"/>
    </source>
</evidence>
<dbReference type="PROSITE" id="PS00028">
    <property type="entry name" value="ZINC_FINGER_C2H2_1"/>
    <property type="match status" value="1"/>
</dbReference>
<evidence type="ECO:0000256" key="1">
    <source>
        <dbReference type="ARBA" id="ARBA00004496"/>
    </source>
</evidence>
<dbReference type="PROSITE" id="PS50088">
    <property type="entry name" value="ANK_REPEAT"/>
    <property type="match status" value="1"/>
</dbReference>
<dbReference type="SUPFAM" id="SSF48403">
    <property type="entry name" value="Ankyrin repeat"/>
    <property type="match status" value="1"/>
</dbReference>
<evidence type="ECO:0000256" key="5">
    <source>
        <dbReference type="ARBA" id="ARBA00022723"/>
    </source>
</evidence>
<keyword evidence="7 14" id="KW-0255">Endonuclease</keyword>
<evidence type="ECO:0000256" key="3">
    <source>
        <dbReference type="ARBA" id="ARBA00022490"/>
    </source>
</evidence>
<dbReference type="GO" id="GO:0004519">
    <property type="term" value="F:endonuclease activity"/>
    <property type="evidence" value="ECO:0007669"/>
    <property type="project" value="UniProtKB-KW"/>
</dbReference>
<organism evidence="17 18">
    <name type="scientific">Pleurodeles waltl</name>
    <name type="common">Iberian ribbed newt</name>
    <dbReference type="NCBI Taxonomy" id="8319"/>
    <lineage>
        <taxon>Eukaryota</taxon>
        <taxon>Metazoa</taxon>
        <taxon>Chordata</taxon>
        <taxon>Craniata</taxon>
        <taxon>Vertebrata</taxon>
        <taxon>Euteleostomi</taxon>
        <taxon>Amphibia</taxon>
        <taxon>Batrachia</taxon>
        <taxon>Caudata</taxon>
        <taxon>Salamandroidea</taxon>
        <taxon>Salamandridae</taxon>
        <taxon>Pleurodelinae</taxon>
        <taxon>Pleurodeles</taxon>
    </lineage>
</organism>
<evidence type="ECO:0000256" key="14">
    <source>
        <dbReference type="PROSITE-ProRule" id="PRU01389"/>
    </source>
</evidence>
<dbReference type="InterPro" id="IPR013087">
    <property type="entry name" value="Znf_C2H2_type"/>
</dbReference>
<feature type="region of interest" description="Disordered" evidence="15">
    <location>
        <begin position="284"/>
        <end position="304"/>
    </location>
</feature>
<evidence type="ECO:0000256" key="7">
    <source>
        <dbReference type="ARBA" id="ARBA00022759"/>
    </source>
</evidence>
<comment type="similarity">
    <text evidence="2 14">Belongs to the ANKZF1/VMS1 family.</text>
</comment>
<dbReference type="PANTHER" id="PTHR16036">
    <property type="entry name" value="ANKYRIN REPEAT AND ZINC FINGER DOMAIN-CONTAINING PROTEIN 1"/>
    <property type="match status" value="1"/>
</dbReference>
<feature type="compositionally biased region" description="Low complexity" evidence="15">
    <location>
        <begin position="158"/>
        <end position="168"/>
    </location>
</feature>
<dbReference type="SMART" id="SM00248">
    <property type="entry name" value="ANK"/>
    <property type="match status" value="2"/>
</dbReference>
<keyword evidence="11 13" id="KW-0040">ANK repeat</keyword>
<dbReference type="GO" id="GO:0005737">
    <property type="term" value="C:cytoplasm"/>
    <property type="evidence" value="ECO:0007669"/>
    <property type="project" value="UniProtKB-SubCell"/>
</dbReference>
<dbReference type="InterPro" id="IPR036770">
    <property type="entry name" value="Ankyrin_rpt-contain_sf"/>
</dbReference>
<feature type="region of interest" description="Disordered" evidence="15">
    <location>
        <begin position="1"/>
        <end position="34"/>
    </location>
</feature>
<keyword evidence="6" id="KW-0677">Repeat</keyword>
<comment type="subcellular location">
    <subcellularLocation>
        <location evidence="1">Cytoplasm</location>
    </subcellularLocation>
</comment>
<dbReference type="Pfam" id="PF18826">
    <property type="entry name" value="bVLRF1"/>
    <property type="match status" value="1"/>
</dbReference>
<feature type="region of interest" description="Disordered" evidence="15">
    <location>
        <begin position="462"/>
        <end position="495"/>
    </location>
</feature>
<feature type="compositionally biased region" description="Polar residues" evidence="15">
    <location>
        <begin position="7"/>
        <end position="19"/>
    </location>
</feature>
<protein>
    <recommendedName>
        <fullName evidence="16">VLRF1 domain-containing protein</fullName>
    </recommendedName>
</protein>
<dbReference type="Gene3D" id="1.25.40.20">
    <property type="entry name" value="Ankyrin repeat-containing domain"/>
    <property type="match status" value="1"/>
</dbReference>
<evidence type="ECO:0000256" key="10">
    <source>
        <dbReference type="ARBA" id="ARBA00022833"/>
    </source>
</evidence>
<dbReference type="PROSITE" id="PS50297">
    <property type="entry name" value="ANK_REP_REGION"/>
    <property type="match status" value="1"/>
</dbReference>
<dbReference type="GO" id="GO:0036503">
    <property type="term" value="P:ERAD pathway"/>
    <property type="evidence" value="ECO:0007669"/>
    <property type="project" value="TreeGrafter"/>
</dbReference>
<keyword evidence="18" id="KW-1185">Reference proteome</keyword>
<evidence type="ECO:0000256" key="8">
    <source>
        <dbReference type="ARBA" id="ARBA00022771"/>
    </source>
</evidence>
<keyword evidence="3 14" id="KW-0963">Cytoplasm</keyword>
<comment type="caution">
    <text evidence="17">The sequence shown here is derived from an EMBL/GenBank/DDBJ whole genome shotgun (WGS) entry which is preliminary data.</text>
</comment>
<dbReference type="PANTHER" id="PTHR16036:SF2">
    <property type="entry name" value="TRNA ENDONUCLEASE ANKZF1"/>
    <property type="match status" value="1"/>
</dbReference>